<dbReference type="NCBIfam" id="TIGR01509">
    <property type="entry name" value="HAD-SF-IA-v3"/>
    <property type="match status" value="1"/>
</dbReference>
<dbReference type="PANTHER" id="PTHR43611">
    <property type="entry name" value="ALPHA-D-GLUCOSE 1-PHOSPHATE PHOSPHATASE"/>
    <property type="match status" value="1"/>
</dbReference>
<dbReference type="InterPro" id="IPR036412">
    <property type="entry name" value="HAD-like_sf"/>
</dbReference>
<sequence>MRDYLNSIDYILLDIDGVILDQDFDNKFWQDFVPNEYAIKNKLDRKRAKLLFQKESDKTKGSIDWYDLHYWEKKFDLDLIAIAKNYADEISLLPKSLETIKKLKKTKKIIYLTNCDPRLVRVKDEVCNFLQYADGWLSSIEINSIKENIWYWRHAVQTFQLIPQRCLFVDDNYEIVMQAKNAGISSLHAIQPTKSINDKLVLKKGSINRISDLVD</sequence>
<reference evidence="1 2" key="1">
    <citation type="journal article" date="2012" name="ISME J.">
        <title>Genomic insights to SAR86, an abundant and uncultivated marine bacterial lineage.</title>
        <authorList>
            <person name="Dupont C.L."/>
            <person name="Rusch D.B."/>
            <person name="Yooseph S."/>
            <person name="Lombardo M.J."/>
            <person name="Richter R.A."/>
            <person name="Valas R."/>
            <person name="Novotny M."/>
            <person name="Yee-Greenbaum J."/>
            <person name="Selengut J.D."/>
            <person name="Haft D.H."/>
            <person name="Halpern A.L."/>
            <person name="Lasken R.S."/>
            <person name="Nealson K."/>
            <person name="Friedman R."/>
            <person name="Venter J.C."/>
        </authorList>
    </citation>
    <scope>NUCLEOTIDE SEQUENCE [LARGE SCALE GENOMIC DNA]</scope>
</reference>
<evidence type="ECO:0000313" key="1">
    <source>
        <dbReference type="EMBL" id="EJP73853.1"/>
    </source>
</evidence>
<proteinExistence type="predicted"/>
<organism evidence="1 2">
    <name type="scientific">SAR86 cluster bacterium SAR86B</name>
    <dbReference type="NCBI Taxonomy" id="1123867"/>
    <lineage>
        <taxon>Bacteria</taxon>
        <taxon>Pseudomonadati</taxon>
        <taxon>Pseudomonadota</taxon>
        <taxon>Gammaproteobacteria</taxon>
        <taxon>SAR86 cluster</taxon>
    </lineage>
</organism>
<protein>
    <submittedName>
        <fullName evidence="1">Methyl-accepting chemotaxis sensory transducer</fullName>
    </submittedName>
</protein>
<dbReference type="Gene3D" id="3.40.50.1000">
    <property type="entry name" value="HAD superfamily/HAD-like"/>
    <property type="match status" value="1"/>
</dbReference>
<dbReference type="SUPFAM" id="SSF56784">
    <property type="entry name" value="HAD-like"/>
    <property type="match status" value="1"/>
</dbReference>
<dbReference type="PANTHER" id="PTHR43611:SF3">
    <property type="entry name" value="FLAVIN MONONUCLEOTIDE HYDROLASE 1, CHLOROPLATIC"/>
    <property type="match status" value="1"/>
</dbReference>
<dbReference type="SFLD" id="SFLDS00003">
    <property type="entry name" value="Haloacid_Dehalogenase"/>
    <property type="match status" value="1"/>
</dbReference>
<gene>
    <name evidence="1" type="ORF">NT02SARS_0469</name>
</gene>
<dbReference type="HOGENOM" id="CLU_106706_0_0_6"/>
<evidence type="ECO:0000313" key="2">
    <source>
        <dbReference type="Proteomes" id="UP000010116"/>
    </source>
</evidence>
<dbReference type="EMBL" id="JH611164">
    <property type="protein sequence ID" value="EJP73853.1"/>
    <property type="molecule type" value="Genomic_DNA"/>
</dbReference>
<name>J5KI80_9GAMM</name>
<dbReference type="InterPro" id="IPR006439">
    <property type="entry name" value="HAD-SF_hydro_IA"/>
</dbReference>
<dbReference type="Pfam" id="PF00702">
    <property type="entry name" value="Hydrolase"/>
    <property type="match status" value="1"/>
</dbReference>
<dbReference type="Proteomes" id="UP000010116">
    <property type="component" value="Unassembled WGS sequence"/>
</dbReference>
<accession>J5KI80</accession>
<dbReference type="SFLD" id="SFLDG01129">
    <property type="entry name" value="C1.5:_HAD__Beta-PGM__Phosphata"/>
    <property type="match status" value="1"/>
</dbReference>
<dbReference type="AlphaFoldDB" id="J5KI80"/>
<dbReference type="InterPro" id="IPR023214">
    <property type="entry name" value="HAD_sf"/>
</dbReference>